<dbReference type="EMBL" id="MLYV02000828">
    <property type="protein sequence ID" value="PSR76890.1"/>
    <property type="molecule type" value="Genomic_DNA"/>
</dbReference>
<sequence length="66" mass="7159">PLYTRQIQIDESPALGRFELAAVSPRMAVGGHIRHVSGMLLLEYWQIERLGVPGGLVGISAHSPPL</sequence>
<reference evidence="1 2" key="1">
    <citation type="submission" date="2018-02" db="EMBL/GenBank/DDBJ databases">
        <title>Genome sequence of the basidiomycete white-rot fungus Phlebia centrifuga.</title>
        <authorList>
            <person name="Granchi Z."/>
            <person name="Peng M."/>
            <person name="de Vries R.P."/>
            <person name="Hilden K."/>
            <person name="Makela M.R."/>
            <person name="Grigoriev I."/>
            <person name="Riley R."/>
        </authorList>
    </citation>
    <scope>NUCLEOTIDE SEQUENCE [LARGE SCALE GENOMIC DNA]</scope>
    <source>
        <strain evidence="1 2">FBCC195</strain>
    </source>
</reference>
<dbReference type="Proteomes" id="UP000186601">
    <property type="component" value="Unassembled WGS sequence"/>
</dbReference>
<organism evidence="1 2">
    <name type="scientific">Hermanssonia centrifuga</name>
    <dbReference type="NCBI Taxonomy" id="98765"/>
    <lineage>
        <taxon>Eukaryota</taxon>
        <taxon>Fungi</taxon>
        <taxon>Dikarya</taxon>
        <taxon>Basidiomycota</taxon>
        <taxon>Agaricomycotina</taxon>
        <taxon>Agaricomycetes</taxon>
        <taxon>Polyporales</taxon>
        <taxon>Meruliaceae</taxon>
        <taxon>Hermanssonia</taxon>
    </lineage>
</organism>
<gene>
    <name evidence="1" type="ORF">PHLCEN_2v8152</name>
</gene>
<evidence type="ECO:0000313" key="1">
    <source>
        <dbReference type="EMBL" id="PSR76890.1"/>
    </source>
</evidence>
<proteinExistence type="predicted"/>
<name>A0A2R6NUH2_9APHY</name>
<evidence type="ECO:0000313" key="2">
    <source>
        <dbReference type="Proteomes" id="UP000186601"/>
    </source>
</evidence>
<comment type="caution">
    <text evidence="1">The sequence shown here is derived from an EMBL/GenBank/DDBJ whole genome shotgun (WGS) entry which is preliminary data.</text>
</comment>
<protein>
    <submittedName>
        <fullName evidence="1">Uncharacterized protein</fullName>
    </submittedName>
</protein>
<accession>A0A2R6NUH2</accession>
<keyword evidence="2" id="KW-1185">Reference proteome</keyword>
<dbReference type="AlphaFoldDB" id="A0A2R6NUH2"/>
<feature type="non-terminal residue" evidence="1">
    <location>
        <position position="1"/>
    </location>
</feature>